<feature type="chain" id="PRO_5019229837" description="Ubiquitin 3 binding protein But2 C-terminal domain-containing protein" evidence="1">
    <location>
        <begin position="29"/>
        <end position="254"/>
    </location>
</feature>
<dbReference type="InterPro" id="IPR018620">
    <property type="entry name" value="Ubiquitin3-bd_protein_But2_C"/>
</dbReference>
<protein>
    <recommendedName>
        <fullName evidence="2">Ubiquitin 3 binding protein But2 C-terminal domain-containing protein</fullName>
    </recommendedName>
</protein>
<evidence type="ECO:0000313" key="3">
    <source>
        <dbReference type="EMBL" id="RWR00245.1"/>
    </source>
</evidence>
<name>A0A443I824_BYSSP</name>
<reference evidence="3 4" key="1">
    <citation type="journal article" date="2018" name="Front. Microbiol.">
        <title>Genomic and genetic insights into a cosmopolitan fungus, Paecilomyces variotii (Eurotiales).</title>
        <authorList>
            <person name="Urquhart A.S."/>
            <person name="Mondo S.J."/>
            <person name="Makela M.R."/>
            <person name="Hane J.K."/>
            <person name="Wiebenga A."/>
            <person name="He G."/>
            <person name="Mihaltcheva S."/>
            <person name="Pangilinan J."/>
            <person name="Lipzen A."/>
            <person name="Barry K."/>
            <person name="de Vries R.P."/>
            <person name="Grigoriev I.V."/>
            <person name="Idnurm A."/>
        </authorList>
    </citation>
    <scope>NUCLEOTIDE SEQUENCE [LARGE SCALE GENOMIC DNA]</scope>
    <source>
        <strain evidence="3 4">CBS 101075</strain>
    </source>
</reference>
<dbReference type="VEuPathDB" id="FungiDB:C8Q69DRAFT_454251"/>
<gene>
    <name evidence="3" type="ORF">C8Q69DRAFT_454251</name>
</gene>
<accession>A0A443I824</accession>
<feature type="domain" description="Ubiquitin 3 binding protein But2 C-terminal" evidence="2">
    <location>
        <begin position="126"/>
        <end position="241"/>
    </location>
</feature>
<proteinExistence type="predicted"/>
<evidence type="ECO:0000256" key="1">
    <source>
        <dbReference type="SAM" id="SignalP"/>
    </source>
</evidence>
<dbReference type="RefSeq" id="XP_028489889.1">
    <property type="nucleotide sequence ID" value="XM_028629685.1"/>
</dbReference>
<dbReference type="Pfam" id="PF09792">
    <property type="entry name" value="But2"/>
    <property type="match status" value="1"/>
</dbReference>
<dbReference type="EMBL" id="RCNU01000001">
    <property type="protein sequence ID" value="RWR00245.1"/>
    <property type="molecule type" value="Genomic_DNA"/>
</dbReference>
<dbReference type="AlphaFoldDB" id="A0A443I824"/>
<feature type="signal peptide" evidence="1">
    <location>
        <begin position="1"/>
        <end position="28"/>
    </location>
</feature>
<keyword evidence="1" id="KW-0732">Signal</keyword>
<comment type="caution">
    <text evidence="3">The sequence shown here is derived from an EMBL/GenBank/DDBJ whole genome shotgun (WGS) entry which is preliminary data.</text>
</comment>
<evidence type="ECO:0000259" key="2">
    <source>
        <dbReference type="Pfam" id="PF09792"/>
    </source>
</evidence>
<dbReference type="Proteomes" id="UP000283841">
    <property type="component" value="Unassembled WGS sequence"/>
</dbReference>
<organism evidence="3 4">
    <name type="scientific">Byssochlamys spectabilis</name>
    <name type="common">Paecilomyces variotii</name>
    <dbReference type="NCBI Taxonomy" id="264951"/>
    <lineage>
        <taxon>Eukaryota</taxon>
        <taxon>Fungi</taxon>
        <taxon>Dikarya</taxon>
        <taxon>Ascomycota</taxon>
        <taxon>Pezizomycotina</taxon>
        <taxon>Eurotiomycetes</taxon>
        <taxon>Eurotiomycetidae</taxon>
        <taxon>Eurotiales</taxon>
        <taxon>Thermoascaceae</taxon>
        <taxon>Paecilomyces</taxon>
    </lineage>
</organism>
<evidence type="ECO:0000313" key="4">
    <source>
        <dbReference type="Proteomes" id="UP000283841"/>
    </source>
</evidence>
<sequence length="254" mass="27668">MTRNCCSSNIQTTVALLAALFLIQNTIASKQLSIFFEIALRYGSVDGSESQVDQHHLSDMKFPLLLAGLITAFSAPRNAHTAAILTSPEASSTIKALYPRAVSLFYVSSGDIQYNSSYGLIYKGIGSMSDSDVTTLVTFDVPESWAGKSCRLYFDLAPEDVLSGSNTADVFTSLTIVEQSSSNWSPGNQRNEYLGRFTVDGSHKGKWIDTDDGDTPRFKCPANEAIAWELVGVSDRVKIRWAAKSGNGPRIEMV</sequence>
<dbReference type="GeneID" id="39598962"/>
<keyword evidence="4" id="KW-1185">Reference proteome</keyword>